<evidence type="ECO:0000313" key="4">
    <source>
        <dbReference type="Proteomes" id="UP001160390"/>
    </source>
</evidence>
<protein>
    <submittedName>
        <fullName evidence="3">Uncharacterized protein</fullName>
    </submittedName>
</protein>
<feature type="coiled-coil region" evidence="1">
    <location>
        <begin position="632"/>
        <end position="659"/>
    </location>
</feature>
<evidence type="ECO:0000256" key="2">
    <source>
        <dbReference type="SAM" id="MobiDB-lite"/>
    </source>
</evidence>
<keyword evidence="1" id="KW-0175">Coiled coil</keyword>
<feature type="region of interest" description="Disordered" evidence="2">
    <location>
        <begin position="25"/>
        <end position="74"/>
    </location>
</feature>
<feature type="compositionally biased region" description="Polar residues" evidence="2">
    <location>
        <begin position="366"/>
        <end position="400"/>
    </location>
</feature>
<dbReference type="Proteomes" id="UP001160390">
    <property type="component" value="Unassembled WGS sequence"/>
</dbReference>
<feature type="region of interest" description="Disordered" evidence="2">
    <location>
        <begin position="722"/>
        <end position="741"/>
    </location>
</feature>
<feature type="compositionally biased region" description="Polar residues" evidence="2">
    <location>
        <begin position="538"/>
        <end position="552"/>
    </location>
</feature>
<feature type="compositionally biased region" description="Basic residues" evidence="2">
    <location>
        <begin position="337"/>
        <end position="360"/>
    </location>
</feature>
<dbReference type="AlphaFoldDB" id="A0AA35QDM5"/>
<keyword evidence="4" id="KW-1185">Reference proteome</keyword>
<feature type="compositionally biased region" description="Polar residues" evidence="2">
    <location>
        <begin position="407"/>
        <end position="442"/>
    </location>
</feature>
<evidence type="ECO:0000313" key="3">
    <source>
        <dbReference type="EMBL" id="CAI6100026.1"/>
    </source>
</evidence>
<accession>A0AA35QDM5</accession>
<feature type="compositionally biased region" description="Low complexity" evidence="2">
    <location>
        <begin position="43"/>
        <end position="62"/>
    </location>
</feature>
<sequence>MPFLKSGRSRVLKTSHTDGIALCAEASSSASLSPDDELFTEGSPSRATPSRPASASRSAPASNLDHPPTIASQPQDANVTINGVASAALQNTSGDVSTDGRIRNPIPSKLLDSATEKDGNFAVMHMDVGKPVMDARSMAAKRTSELTQAAAMQANKNGYQPVKRSRLVWNTSSHDPQQHPNMKSYEPTPLHPLPQSLSPVAVKAEQARILTLLRSIHPVIVVDQLCKAIAYFGGIPGAPPPPNNVYPESDKRNGSGALFIGWLSEIFPPADFTKPPFAPPAPNPPADSYQPSPVTNAPSGEAHTADAGAHEDGHSQPQPPVAAKDRVTQQNPETPKRPRGRPKGSKSSKVRKDKGIKKGSRVSDASFANTNMSASNLSGNMESQGDSSQNPAPTQVPGDSNNDHHPMSSQLTGTSTQVPGGTSITETPGSGTPSVNGLSQHAENWAGSPIQDHSQPSEPSPQKADDQANKRKATAQAGGNDYLPLQTHGQGQSGESQQPQQMPESQAIQNKRPRLSQDPSESTIISPTDSINGRAPTLTAQASQDTTSSGSTLHIPANYDLSPTVGPMSVQSAQPRYQQSQVSQLQQQMQEQEPANVSFNRIATGPAQPFDSQPPQQGVRERSTQNEQAFYNQLQQGNQQRAQQNYQQLQNRNQFAQLKAASNISSHAGSASPGSSPTEIRRPNPPVPAAQMTASYPAAYSNDSAFMAMEYAMSTNRAVEQSQEAFASQPTPTQLEAALSDSDMRERLYQAFSGRR</sequence>
<feature type="compositionally biased region" description="Low complexity" evidence="2">
    <location>
        <begin position="489"/>
        <end position="506"/>
    </location>
</feature>
<feature type="compositionally biased region" description="Low complexity" evidence="2">
    <location>
        <begin position="574"/>
        <end position="592"/>
    </location>
</feature>
<feature type="compositionally biased region" description="Pro residues" evidence="2">
    <location>
        <begin position="276"/>
        <end position="285"/>
    </location>
</feature>
<feature type="region of interest" description="Disordered" evidence="2">
    <location>
        <begin position="91"/>
        <end position="111"/>
    </location>
</feature>
<feature type="region of interest" description="Disordered" evidence="2">
    <location>
        <begin position="661"/>
        <end position="690"/>
    </location>
</feature>
<feature type="compositionally biased region" description="Polar residues" evidence="2">
    <location>
        <begin position="517"/>
        <end position="531"/>
    </location>
</feature>
<dbReference type="EMBL" id="CABFNP030001333">
    <property type="protein sequence ID" value="CAI6100026.1"/>
    <property type="molecule type" value="Genomic_DNA"/>
</dbReference>
<organism evidence="3 4">
    <name type="scientific">Clonostachys chloroleuca</name>
    <dbReference type="NCBI Taxonomy" id="1926264"/>
    <lineage>
        <taxon>Eukaryota</taxon>
        <taxon>Fungi</taxon>
        <taxon>Dikarya</taxon>
        <taxon>Ascomycota</taxon>
        <taxon>Pezizomycotina</taxon>
        <taxon>Sordariomycetes</taxon>
        <taxon>Hypocreomycetidae</taxon>
        <taxon>Hypocreales</taxon>
        <taxon>Bionectriaceae</taxon>
        <taxon>Clonostachys</taxon>
    </lineage>
</organism>
<feature type="compositionally biased region" description="Low complexity" evidence="2">
    <location>
        <begin position="665"/>
        <end position="677"/>
    </location>
</feature>
<name>A0AA35QDM5_9HYPO</name>
<feature type="compositionally biased region" description="Polar residues" evidence="2">
    <location>
        <begin position="722"/>
        <end position="734"/>
    </location>
</feature>
<reference evidence="3" key="1">
    <citation type="submission" date="2023-01" db="EMBL/GenBank/DDBJ databases">
        <authorList>
            <person name="Piombo E."/>
        </authorList>
    </citation>
    <scope>NUCLEOTIDE SEQUENCE</scope>
</reference>
<feature type="region of interest" description="Disordered" evidence="2">
    <location>
        <begin position="273"/>
        <end position="625"/>
    </location>
</feature>
<comment type="caution">
    <text evidence="3">The sequence shown here is derived from an EMBL/GenBank/DDBJ whole genome shotgun (WGS) entry which is preliminary data.</text>
</comment>
<gene>
    <name evidence="3" type="ORF">CCHLO57077_00014119</name>
</gene>
<proteinExistence type="predicted"/>
<evidence type="ECO:0000256" key="1">
    <source>
        <dbReference type="SAM" id="Coils"/>
    </source>
</evidence>
<feature type="compositionally biased region" description="Polar residues" evidence="2">
    <location>
        <begin position="289"/>
        <end position="298"/>
    </location>
</feature>